<dbReference type="Pfam" id="PF00501">
    <property type="entry name" value="AMP-binding"/>
    <property type="match status" value="1"/>
</dbReference>
<evidence type="ECO:0000256" key="1">
    <source>
        <dbReference type="SAM" id="MobiDB-lite"/>
    </source>
</evidence>
<dbReference type="InterPro" id="IPR042099">
    <property type="entry name" value="ANL_N_sf"/>
</dbReference>
<dbReference type="Gene3D" id="3.40.50.12780">
    <property type="entry name" value="N-terminal domain of ligase-like"/>
    <property type="match status" value="1"/>
</dbReference>
<dbReference type="PROSITE" id="PS00455">
    <property type="entry name" value="AMP_BINDING"/>
    <property type="match status" value="1"/>
</dbReference>
<dbReference type="InterPro" id="IPR020845">
    <property type="entry name" value="AMP-binding_CS"/>
</dbReference>
<dbReference type="PANTHER" id="PTHR43767">
    <property type="entry name" value="LONG-CHAIN-FATTY-ACID--COA LIGASE"/>
    <property type="match status" value="1"/>
</dbReference>
<evidence type="ECO:0000313" key="4">
    <source>
        <dbReference type="Proteomes" id="UP001432222"/>
    </source>
</evidence>
<reference evidence="3" key="1">
    <citation type="submission" date="2022-10" db="EMBL/GenBank/DDBJ databases">
        <title>The complete genomes of actinobacterial strains from the NBC collection.</title>
        <authorList>
            <person name="Joergensen T.S."/>
            <person name="Alvarez Arevalo M."/>
            <person name="Sterndorff E.B."/>
            <person name="Faurdal D."/>
            <person name="Vuksanovic O."/>
            <person name="Mourched A.-S."/>
            <person name="Charusanti P."/>
            <person name="Shaw S."/>
            <person name="Blin K."/>
            <person name="Weber T."/>
        </authorList>
    </citation>
    <scope>NUCLEOTIDE SEQUENCE</scope>
    <source>
        <strain evidence="3">NBC_00222</strain>
    </source>
</reference>
<accession>A0ABZ1UAU7</accession>
<dbReference type="SUPFAM" id="SSF56801">
    <property type="entry name" value="Acetyl-CoA synthetase-like"/>
    <property type="match status" value="1"/>
</dbReference>
<evidence type="ECO:0000259" key="2">
    <source>
        <dbReference type="Pfam" id="PF00501"/>
    </source>
</evidence>
<keyword evidence="3" id="KW-0436">Ligase</keyword>
<dbReference type="EMBL" id="CP108110">
    <property type="protein sequence ID" value="WUQ87196.1"/>
    <property type="molecule type" value="Genomic_DNA"/>
</dbReference>
<dbReference type="Gene3D" id="3.30.300.30">
    <property type="match status" value="1"/>
</dbReference>
<keyword evidence="4" id="KW-1185">Reference proteome</keyword>
<feature type="domain" description="AMP-dependent synthetase/ligase" evidence="2">
    <location>
        <begin position="75"/>
        <end position="434"/>
    </location>
</feature>
<sequence>MSDESSSLNSGPSAAAPTAPSPVAPLAARERLMAEPGLGAGNFLDHALAVNPNRAVPFAYSHHLDHRGAVVLRGHSLQDLAALRDRYAAWYHANGVRPGEPVAVVIAEGLEPLLHFFALTALGAVPALVNDAMRHDVMVRYLNHVGVVGVVADDTTRLAAAYRQDPQRRPRFIALAAEIQAFDADASGGLPAEYPYRHAADDVVALIHSSGTTGTPKSTMLAHRQFWDGKQPRMVRFPAEPEDRLMSLMPHTHAGGLSYFLTATLLGLPTVVMADWRRSVVEPVMEAFRPTMVASFPRTFVELATGELPVAGAAKVHSWFNTGDSAHYGHIRRLVQLGERPAGLIRPWLLPQEKAEQPALPGSQFVDGLGSSEMGMALFGQVTTPESVRDDRCVGKPLEVVRRAAVLDQDGNELPDGTVGLLAIDSPSRTPGYWNNARLTESFELAGYWLTGDLARRDTEGRFYHLDRTVDVIDTSSGPVYSLPVEEVLLADCAELVRDCSVVGVPGAGGEGQRPVAVVQLQHDAESVTAEEVLEAANKALAGAGLAALAAVRIARTAAEFPLGPTGKVLKRELRTRFATLFTAQ</sequence>
<dbReference type="RefSeq" id="WP_328957757.1">
    <property type="nucleotide sequence ID" value="NZ_CP108110.1"/>
</dbReference>
<dbReference type="Proteomes" id="UP001432222">
    <property type="component" value="Chromosome"/>
</dbReference>
<evidence type="ECO:0000313" key="3">
    <source>
        <dbReference type="EMBL" id="WUQ87196.1"/>
    </source>
</evidence>
<name>A0ABZ1UAU7_9ACTN</name>
<organism evidence="3 4">
    <name type="scientific">Kitasatospora purpeofusca</name>
    <dbReference type="NCBI Taxonomy" id="67352"/>
    <lineage>
        <taxon>Bacteria</taxon>
        <taxon>Bacillati</taxon>
        <taxon>Actinomycetota</taxon>
        <taxon>Actinomycetes</taxon>
        <taxon>Kitasatosporales</taxon>
        <taxon>Streptomycetaceae</taxon>
        <taxon>Kitasatospora</taxon>
    </lineage>
</organism>
<dbReference type="PANTHER" id="PTHR43767:SF1">
    <property type="entry name" value="NONRIBOSOMAL PEPTIDE SYNTHASE PES1 (EUROFUNG)-RELATED"/>
    <property type="match status" value="1"/>
</dbReference>
<dbReference type="InterPro" id="IPR050237">
    <property type="entry name" value="ATP-dep_AMP-bd_enzyme"/>
</dbReference>
<protein>
    <submittedName>
        <fullName evidence="3">Acyl--CoA ligase</fullName>
    </submittedName>
</protein>
<dbReference type="InterPro" id="IPR045851">
    <property type="entry name" value="AMP-bd_C_sf"/>
</dbReference>
<dbReference type="CDD" id="cd04433">
    <property type="entry name" value="AFD_class_I"/>
    <property type="match status" value="1"/>
</dbReference>
<gene>
    <name evidence="3" type="ORF">OHA16_32095</name>
</gene>
<feature type="region of interest" description="Disordered" evidence="1">
    <location>
        <begin position="1"/>
        <end position="22"/>
    </location>
</feature>
<dbReference type="InterPro" id="IPR000873">
    <property type="entry name" value="AMP-dep_synth/lig_dom"/>
</dbReference>
<dbReference type="GO" id="GO:0016874">
    <property type="term" value="F:ligase activity"/>
    <property type="evidence" value="ECO:0007669"/>
    <property type="project" value="UniProtKB-KW"/>
</dbReference>
<proteinExistence type="predicted"/>